<dbReference type="SMART" id="SM00355">
    <property type="entry name" value="ZnF_C2H2"/>
    <property type="match status" value="2"/>
</dbReference>
<comment type="subcellular location">
    <subcellularLocation>
        <location evidence="1">Nucleus</location>
    </subcellularLocation>
</comment>
<dbReference type="EMBL" id="CCKQ01006638">
    <property type="protein sequence ID" value="CDW77962.1"/>
    <property type="molecule type" value="Genomic_DNA"/>
</dbReference>
<dbReference type="GO" id="GO:0000978">
    <property type="term" value="F:RNA polymerase II cis-regulatory region sequence-specific DNA binding"/>
    <property type="evidence" value="ECO:0007669"/>
    <property type="project" value="TreeGrafter"/>
</dbReference>
<name>A0A078A8U5_STYLE</name>
<keyword evidence="10" id="KW-1185">Reference proteome</keyword>
<gene>
    <name evidence="9" type="primary">Contig18020.g19154</name>
    <name evidence="9" type="ORF">STYLEM_6931</name>
</gene>
<accession>A0A078A8U5</accession>
<evidence type="ECO:0000256" key="5">
    <source>
        <dbReference type="ARBA" id="ARBA00022833"/>
    </source>
</evidence>
<proteinExistence type="predicted"/>
<dbReference type="AlphaFoldDB" id="A0A078A8U5"/>
<feature type="domain" description="C2H2-type" evidence="8">
    <location>
        <begin position="71"/>
        <end position="98"/>
    </location>
</feature>
<evidence type="ECO:0000256" key="2">
    <source>
        <dbReference type="ARBA" id="ARBA00022723"/>
    </source>
</evidence>
<dbReference type="InterPro" id="IPR036236">
    <property type="entry name" value="Znf_C2H2_sf"/>
</dbReference>
<evidence type="ECO:0000259" key="8">
    <source>
        <dbReference type="PROSITE" id="PS50157"/>
    </source>
</evidence>
<dbReference type="PANTHER" id="PTHR24388">
    <property type="entry name" value="ZINC FINGER PROTEIN"/>
    <property type="match status" value="1"/>
</dbReference>
<dbReference type="Gene3D" id="3.30.160.60">
    <property type="entry name" value="Classic Zinc Finger"/>
    <property type="match status" value="2"/>
</dbReference>
<dbReference type="SUPFAM" id="SSF57667">
    <property type="entry name" value="beta-beta-alpha zinc fingers"/>
    <property type="match status" value="1"/>
</dbReference>
<evidence type="ECO:0000313" key="10">
    <source>
        <dbReference type="Proteomes" id="UP000039865"/>
    </source>
</evidence>
<dbReference type="InterPro" id="IPR050527">
    <property type="entry name" value="Snail/Krueppel_Znf"/>
</dbReference>
<dbReference type="PROSITE" id="PS50157">
    <property type="entry name" value="ZINC_FINGER_C2H2_2"/>
    <property type="match status" value="2"/>
</dbReference>
<keyword evidence="2" id="KW-0479">Metal-binding</keyword>
<evidence type="ECO:0000256" key="7">
    <source>
        <dbReference type="PROSITE-ProRule" id="PRU00042"/>
    </source>
</evidence>
<dbReference type="Proteomes" id="UP000039865">
    <property type="component" value="Unassembled WGS sequence"/>
</dbReference>
<evidence type="ECO:0000313" key="9">
    <source>
        <dbReference type="EMBL" id="CDW77962.1"/>
    </source>
</evidence>
<keyword evidence="5" id="KW-0862">Zinc</keyword>
<reference evidence="9 10" key="1">
    <citation type="submission" date="2014-06" db="EMBL/GenBank/DDBJ databases">
        <authorList>
            <person name="Swart Estienne"/>
        </authorList>
    </citation>
    <scope>NUCLEOTIDE SEQUENCE [LARGE SCALE GENOMIC DNA]</scope>
    <source>
        <strain evidence="9 10">130c</strain>
    </source>
</reference>
<dbReference type="InParanoid" id="A0A078A8U5"/>
<dbReference type="PANTHER" id="PTHR24388:SF54">
    <property type="entry name" value="PROTEIN ESCARGOT"/>
    <property type="match status" value="1"/>
</dbReference>
<evidence type="ECO:0000256" key="1">
    <source>
        <dbReference type="ARBA" id="ARBA00004123"/>
    </source>
</evidence>
<dbReference type="Pfam" id="PF00096">
    <property type="entry name" value="zf-C2H2"/>
    <property type="match status" value="1"/>
</dbReference>
<keyword evidence="3" id="KW-0677">Repeat</keyword>
<dbReference type="PROSITE" id="PS00028">
    <property type="entry name" value="ZINC_FINGER_C2H2_1"/>
    <property type="match status" value="2"/>
</dbReference>
<feature type="domain" description="C2H2-type" evidence="8">
    <location>
        <begin position="99"/>
        <end position="126"/>
    </location>
</feature>
<dbReference type="Pfam" id="PF13894">
    <property type="entry name" value="zf-C2H2_4"/>
    <property type="match status" value="1"/>
</dbReference>
<keyword evidence="4 7" id="KW-0863">Zinc-finger</keyword>
<dbReference type="GO" id="GO:0008270">
    <property type="term" value="F:zinc ion binding"/>
    <property type="evidence" value="ECO:0007669"/>
    <property type="project" value="UniProtKB-KW"/>
</dbReference>
<dbReference type="GO" id="GO:0005634">
    <property type="term" value="C:nucleus"/>
    <property type="evidence" value="ECO:0007669"/>
    <property type="project" value="UniProtKB-SubCell"/>
</dbReference>
<dbReference type="InterPro" id="IPR013087">
    <property type="entry name" value="Znf_C2H2_type"/>
</dbReference>
<sequence length="217" mass="25676">MEISKQKQYSSNSSIQSYMLDEQTAISERVTTVKPEQVQKIFEIKICQRRLSKLRKLHEPQRKRKYNYKSVLCPICHKPFFKKGNLKVHMRNHSGETPYQCNFCGKKFRSVGNMRDHSRRHLKTKQYQLVKHISLKHTESGIQKTQRSRRSVGYLEPISHSISKGQYSQNKINQCLAPFIEEEQMNQLRQDFIDFQSQQQLFASLTQISKKNHLNMA</sequence>
<organism evidence="9 10">
    <name type="scientific">Stylonychia lemnae</name>
    <name type="common">Ciliate</name>
    <dbReference type="NCBI Taxonomy" id="5949"/>
    <lineage>
        <taxon>Eukaryota</taxon>
        <taxon>Sar</taxon>
        <taxon>Alveolata</taxon>
        <taxon>Ciliophora</taxon>
        <taxon>Intramacronucleata</taxon>
        <taxon>Spirotrichea</taxon>
        <taxon>Stichotrichia</taxon>
        <taxon>Sporadotrichida</taxon>
        <taxon>Oxytrichidae</taxon>
        <taxon>Stylonychinae</taxon>
        <taxon>Stylonychia</taxon>
    </lineage>
</organism>
<dbReference type="FunFam" id="3.30.160.60:FF:000100">
    <property type="entry name" value="Zinc finger 45-like"/>
    <property type="match status" value="1"/>
</dbReference>
<dbReference type="GO" id="GO:0000981">
    <property type="term" value="F:DNA-binding transcription factor activity, RNA polymerase II-specific"/>
    <property type="evidence" value="ECO:0007669"/>
    <property type="project" value="TreeGrafter"/>
</dbReference>
<evidence type="ECO:0000256" key="6">
    <source>
        <dbReference type="ARBA" id="ARBA00023242"/>
    </source>
</evidence>
<keyword evidence="6" id="KW-0539">Nucleus</keyword>
<dbReference type="FunFam" id="3.30.160.60:FF:000065">
    <property type="entry name" value="B-cell CLL/lymphoma 6, member B"/>
    <property type="match status" value="1"/>
</dbReference>
<protein>
    <submittedName>
        <fullName evidence="9">Zn-finger</fullName>
    </submittedName>
</protein>
<dbReference type="OrthoDB" id="8630045at2759"/>
<evidence type="ECO:0000256" key="3">
    <source>
        <dbReference type="ARBA" id="ARBA00022737"/>
    </source>
</evidence>
<evidence type="ECO:0000256" key="4">
    <source>
        <dbReference type="ARBA" id="ARBA00022771"/>
    </source>
</evidence>